<gene>
    <name evidence="3" type="ORF">WA026_018380</name>
</gene>
<keyword evidence="4" id="KW-1185">Reference proteome</keyword>
<feature type="compositionally biased region" description="Polar residues" evidence="2">
    <location>
        <begin position="20"/>
        <end position="36"/>
    </location>
</feature>
<evidence type="ECO:0000256" key="1">
    <source>
        <dbReference type="SAM" id="Coils"/>
    </source>
</evidence>
<feature type="region of interest" description="Disordered" evidence="2">
    <location>
        <begin position="132"/>
        <end position="159"/>
    </location>
</feature>
<dbReference type="EMBL" id="JARQZJ010000102">
    <property type="protein sequence ID" value="KAK9886729.1"/>
    <property type="molecule type" value="Genomic_DNA"/>
</dbReference>
<comment type="caution">
    <text evidence="3">The sequence shown here is derived from an EMBL/GenBank/DDBJ whole genome shotgun (WGS) entry which is preliminary data.</text>
</comment>
<keyword evidence="1" id="KW-0175">Coiled coil</keyword>
<feature type="compositionally biased region" description="Basic and acidic residues" evidence="2">
    <location>
        <begin position="132"/>
        <end position="144"/>
    </location>
</feature>
<name>A0AAW1UUA0_9CUCU</name>
<protein>
    <submittedName>
        <fullName evidence="3">Uncharacterized protein</fullName>
    </submittedName>
</protein>
<evidence type="ECO:0000313" key="4">
    <source>
        <dbReference type="Proteomes" id="UP001431783"/>
    </source>
</evidence>
<proteinExistence type="predicted"/>
<organism evidence="3 4">
    <name type="scientific">Henosepilachna vigintioctopunctata</name>
    <dbReference type="NCBI Taxonomy" id="420089"/>
    <lineage>
        <taxon>Eukaryota</taxon>
        <taxon>Metazoa</taxon>
        <taxon>Ecdysozoa</taxon>
        <taxon>Arthropoda</taxon>
        <taxon>Hexapoda</taxon>
        <taxon>Insecta</taxon>
        <taxon>Pterygota</taxon>
        <taxon>Neoptera</taxon>
        <taxon>Endopterygota</taxon>
        <taxon>Coleoptera</taxon>
        <taxon>Polyphaga</taxon>
        <taxon>Cucujiformia</taxon>
        <taxon>Coccinelloidea</taxon>
        <taxon>Coccinellidae</taxon>
        <taxon>Epilachninae</taxon>
        <taxon>Epilachnini</taxon>
        <taxon>Henosepilachna</taxon>
    </lineage>
</organism>
<sequence length="206" mass="23506">MADLSNKLPQEGTGTAGESLPTNVGCSMDSGGSNKSETGEKMTATLAKNLKTSMATKNSKTTKKGDDEKGEEEFYTPERHFPLRRTSTEKFWNEMSSPLRLQEEKAILETLRENDEKGRFYRRMSMEHISPQKEWTDAEVEGRPAKRKASSSPQLVAPAQYEERIEDLQEQLSEFKTILDELTKQLKEKDQKIQELGQTLQDQEKR</sequence>
<dbReference type="AlphaFoldDB" id="A0AAW1UUA0"/>
<feature type="compositionally biased region" description="Polar residues" evidence="2">
    <location>
        <begin position="50"/>
        <end position="59"/>
    </location>
</feature>
<accession>A0AAW1UUA0</accession>
<reference evidence="3 4" key="1">
    <citation type="submission" date="2023-03" db="EMBL/GenBank/DDBJ databases">
        <title>Genome insight into feeding habits of ladybird beetles.</title>
        <authorList>
            <person name="Li H.-S."/>
            <person name="Huang Y.-H."/>
            <person name="Pang H."/>
        </authorList>
    </citation>
    <scope>NUCLEOTIDE SEQUENCE [LARGE SCALE GENOMIC DNA]</scope>
    <source>
        <strain evidence="3">SYSU_2023b</strain>
        <tissue evidence="3">Whole body</tissue>
    </source>
</reference>
<evidence type="ECO:0000256" key="2">
    <source>
        <dbReference type="SAM" id="MobiDB-lite"/>
    </source>
</evidence>
<feature type="region of interest" description="Disordered" evidence="2">
    <location>
        <begin position="1"/>
        <end position="82"/>
    </location>
</feature>
<evidence type="ECO:0000313" key="3">
    <source>
        <dbReference type="EMBL" id="KAK9886729.1"/>
    </source>
</evidence>
<dbReference type="Proteomes" id="UP001431783">
    <property type="component" value="Unassembled WGS sequence"/>
</dbReference>
<feature type="coiled-coil region" evidence="1">
    <location>
        <begin position="165"/>
        <end position="206"/>
    </location>
</feature>